<proteinExistence type="predicted"/>
<reference evidence="4" key="1">
    <citation type="journal article" date="2019" name="Int. J. Syst. Evol. Microbiol.">
        <title>The Global Catalogue of Microorganisms (GCM) 10K type strain sequencing project: providing services to taxonomists for standard genome sequencing and annotation.</title>
        <authorList>
            <consortium name="The Broad Institute Genomics Platform"/>
            <consortium name="The Broad Institute Genome Sequencing Center for Infectious Disease"/>
            <person name="Wu L."/>
            <person name="Ma J."/>
        </authorList>
    </citation>
    <scope>NUCLEOTIDE SEQUENCE [LARGE SCALE GENOMIC DNA]</scope>
    <source>
        <strain evidence="4">CGMCC 1.13681</strain>
    </source>
</reference>
<feature type="compositionally biased region" description="Pro residues" evidence="1">
    <location>
        <begin position="482"/>
        <end position="497"/>
    </location>
</feature>
<feature type="region of interest" description="Disordered" evidence="1">
    <location>
        <begin position="229"/>
        <end position="264"/>
    </location>
</feature>
<comment type="caution">
    <text evidence="3">The sequence shown here is derived from an EMBL/GenBank/DDBJ whole genome shotgun (WGS) entry which is preliminary data.</text>
</comment>
<dbReference type="PROSITE" id="PS51318">
    <property type="entry name" value="TAT"/>
    <property type="match status" value="1"/>
</dbReference>
<accession>A0ABW2GFV0</accession>
<dbReference type="PANTHER" id="PTHR48125">
    <property type="entry name" value="LP07818P1"/>
    <property type="match status" value="1"/>
</dbReference>
<gene>
    <name evidence="3" type="ORF">ACFQLX_15175</name>
</gene>
<dbReference type="PANTHER" id="PTHR48125:SF12">
    <property type="entry name" value="AT HOOK TRANSCRIPTION FACTOR FAMILY-RELATED"/>
    <property type="match status" value="1"/>
</dbReference>
<protein>
    <submittedName>
        <fullName evidence="3">Choice-of-anchor M domain-containing protein</fullName>
    </submittedName>
</protein>
<keyword evidence="4" id="KW-1185">Reference proteome</keyword>
<dbReference type="EMBL" id="JBHSZO010000021">
    <property type="protein sequence ID" value="MFC7219502.1"/>
    <property type="molecule type" value="Genomic_DNA"/>
</dbReference>
<evidence type="ECO:0000313" key="4">
    <source>
        <dbReference type="Proteomes" id="UP001596413"/>
    </source>
</evidence>
<organism evidence="3 4">
    <name type="scientific">Streptomyces polyrhachis</name>
    <dbReference type="NCBI Taxonomy" id="1282885"/>
    <lineage>
        <taxon>Bacteria</taxon>
        <taxon>Bacillati</taxon>
        <taxon>Actinomycetota</taxon>
        <taxon>Actinomycetes</taxon>
        <taxon>Kitasatosporales</taxon>
        <taxon>Streptomycetaceae</taxon>
        <taxon>Streptomyces</taxon>
    </lineage>
</organism>
<dbReference type="Proteomes" id="UP001596413">
    <property type="component" value="Unassembled WGS sequence"/>
</dbReference>
<feature type="transmembrane region" description="Helical" evidence="2">
    <location>
        <begin position="522"/>
        <end position="543"/>
    </location>
</feature>
<feature type="compositionally biased region" description="Pro residues" evidence="1">
    <location>
        <begin position="249"/>
        <end position="259"/>
    </location>
</feature>
<keyword evidence="2" id="KW-1133">Transmembrane helix</keyword>
<evidence type="ECO:0000256" key="1">
    <source>
        <dbReference type="SAM" id="MobiDB-lite"/>
    </source>
</evidence>
<name>A0ABW2GFV0_9ACTN</name>
<keyword evidence="2" id="KW-0472">Membrane</keyword>
<evidence type="ECO:0000313" key="3">
    <source>
        <dbReference type="EMBL" id="MFC7219502.1"/>
    </source>
</evidence>
<evidence type="ECO:0000256" key="2">
    <source>
        <dbReference type="SAM" id="Phobius"/>
    </source>
</evidence>
<keyword evidence="2" id="KW-0812">Transmembrane</keyword>
<sequence>MTRALTRGRRAFTAAALTAVTAVLLGAAGLTAVAGGGSARAAGAVVLDGGELDLVPRLVDGKPELQIDDRGAGDPVVREPGEVVLHADATTLQHTSSPLAEAFGLVSQDMWQLGGQRAAEIFAPEPGWKDSLAGGGEVALSDFTGPGVFGMAAFTRDMEMADEPPAVYLGSGEGAPRAFTLDGGGQRHTPTWLFSAEGVYRLTFTVTAGARTDTEVLAVVVGDDVDPATVLPGDGSTPPAEPTATDTPTSPPAPTPTPAPTATAPAAHVIGEGHLDLAPRPVDGRWQFQVKEGSLLDHRWYEPDEVVLQVRPGAKRRITQPYDFLGAVGEPVWWLPVQQTAGLVWPGFSTEQYGKAQIDGDVAYRLDEVRGPGTVAVFSTDGLGGVDAWFNSGDGLPDTYDHNSGAHSHADWAFTKEGVYRLTFTVSATLTDGTKVSDTETLAWAVGDVDPATVRPGAGGEPTATPSAGTSSPATSPTASSPTPPPSAPAAPTPPDPTATDEGPAPRAATPSGALASTGAQLAAVAGIALAAVLAGGAAVLLVRHRRTPR</sequence>
<feature type="compositionally biased region" description="Low complexity" evidence="1">
    <location>
        <begin position="461"/>
        <end position="481"/>
    </location>
</feature>
<dbReference type="RefSeq" id="WP_386415262.1">
    <property type="nucleotide sequence ID" value="NZ_JBHSZO010000021.1"/>
</dbReference>
<feature type="region of interest" description="Disordered" evidence="1">
    <location>
        <begin position="448"/>
        <end position="518"/>
    </location>
</feature>
<dbReference type="InterPro" id="IPR006311">
    <property type="entry name" value="TAT_signal"/>
</dbReference>
<dbReference type="NCBIfam" id="TIGR03769">
    <property type="entry name" value="P_ac_wall_RPT"/>
    <property type="match status" value="1"/>
</dbReference>
<dbReference type="NCBIfam" id="NF038134">
    <property type="entry name" value="choice_anch_M"/>
    <property type="match status" value="1"/>
</dbReference>
<dbReference type="InterPro" id="IPR022435">
    <property type="entry name" value="Surface-anchored_actinobac"/>
</dbReference>